<dbReference type="PROSITE" id="PS00107">
    <property type="entry name" value="PROTEIN_KINASE_ATP"/>
    <property type="match status" value="1"/>
</dbReference>
<keyword evidence="7" id="KW-1133">Transmembrane helix</keyword>
<dbReference type="InterPro" id="IPR017441">
    <property type="entry name" value="Protein_kinase_ATP_BS"/>
</dbReference>
<evidence type="ECO:0000256" key="5">
    <source>
        <dbReference type="PROSITE-ProRule" id="PRU10141"/>
    </source>
</evidence>
<accession>A0ABQ8C792</accession>
<keyword evidence="1" id="KW-0723">Serine/threonine-protein kinase</keyword>
<feature type="binding site" evidence="5">
    <location>
        <position position="382"/>
    </location>
    <ligand>
        <name>ATP</name>
        <dbReference type="ChEBI" id="CHEBI:30616"/>
    </ligand>
</feature>
<sequence length="670" mass="73033">SVRRGRGGSVSPLLTNAELCDASAAVSPSSFSPRLFPFPFSRSKSHQMRFFHPHLYPSLAPAPSPALAPKPNIIPTPRHNKGGHYHHHRLVTSASPSSSHDCQQACVEPLTSSPLGSPCGCVFPMKVQLLLSVAPFSIFPVTSELEIEVAAGTYLEQSQVKIMGASADTENQGKTVVDINLVPLGEKFDSTTATLIYQRFRHKKVPLNESVFGDYEVTHISYPGIPSSSPNDDIVDGAPTESTRGLPLTANFANRSQGIDFRTIAIIVLSGFVLALVLAGAIFIVMQWNKVGMPSTAVGPALASSMKKTPGAGFMFSSSVRSSGSDSLMSCMAMCALSVKTFTLSELEKATDKFSAKRVLGEGGFGRVYQGSMEDGAEVAVKLLTRDNQNRDREFIAEVEMLSRLHHRNLVKLIGICIEGRTRCLIYELVHNGSVEYVAPEYAMTGHLLVKSDVYSYGVVLLELLTGRRPVDMSQPSGEENLVTWARPLLANREGLEQLVDPTLAGTYDFDDMAKVAAIASMCVHLEVSHRPFMGEVVQALKLIYNDADETCGGDYCSKKESSVPDSADFKGDLAPSDSSWWNLTPRLRYGQASTFITMDYSSGPHEEMENRPHSASSIPREGGLFLENRSGPLRPVRSRRNYFRSRGSMSEHGGPSSSRHLWSGNGDWF</sequence>
<keyword evidence="4 5" id="KW-0067">ATP-binding</keyword>
<proteinExistence type="predicted"/>
<evidence type="ECO:0000256" key="7">
    <source>
        <dbReference type="SAM" id="Phobius"/>
    </source>
</evidence>
<evidence type="ECO:0000256" key="6">
    <source>
        <dbReference type="SAM" id="MobiDB-lite"/>
    </source>
</evidence>
<keyword evidence="7" id="KW-0472">Membrane</keyword>
<keyword evidence="2 5" id="KW-0547">Nucleotide-binding</keyword>
<dbReference type="PANTHER" id="PTHR47989:SF40">
    <property type="entry name" value="RECEPTOR-LIKE SERINE_THREONINE-PROTEIN KINASE ALE2"/>
    <property type="match status" value="1"/>
</dbReference>
<dbReference type="PROSITE" id="PS50011">
    <property type="entry name" value="PROTEIN_KINASE_DOM"/>
    <property type="match status" value="1"/>
</dbReference>
<dbReference type="InterPro" id="IPR011009">
    <property type="entry name" value="Kinase-like_dom_sf"/>
</dbReference>
<name>A0ABQ8C792_BRANA</name>
<protein>
    <recommendedName>
        <fullName evidence="8">Protein kinase domain-containing protein</fullName>
    </recommendedName>
</protein>
<evidence type="ECO:0000256" key="3">
    <source>
        <dbReference type="ARBA" id="ARBA00022777"/>
    </source>
</evidence>
<gene>
    <name evidence="9" type="ORF">HID58_036267</name>
</gene>
<dbReference type="Gene3D" id="1.10.510.10">
    <property type="entry name" value="Transferase(Phosphotransferase) domain 1"/>
    <property type="match status" value="1"/>
</dbReference>
<evidence type="ECO:0000259" key="8">
    <source>
        <dbReference type="PROSITE" id="PS50011"/>
    </source>
</evidence>
<dbReference type="InterPro" id="IPR001245">
    <property type="entry name" value="Ser-Thr/Tyr_kinase_cat_dom"/>
</dbReference>
<feature type="region of interest" description="Disordered" evidence="6">
    <location>
        <begin position="604"/>
        <end position="631"/>
    </location>
</feature>
<reference evidence="9 10" key="1">
    <citation type="submission" date="2021-05" db="EMBL/GenBank/DDBJ databases">
        <title>Genome Assembly of Synthetic Allotetraploid Brassica napus Reveals Homoeologous Exchanges between Subgenomes.</title>
        <authorList>
            <person name="Davis J.T."/>
        </authorList>
    </citation>
    <scope>NUCLEOTIDE SEQUENCE [LARGE SCALE GENOMIC DNA]</scope>
    <source>
        <strain evidence="10">cv. Da-Ae</strain>
        <tissue evidence="9">Seedling</tissue>
    </source>
</reference>
<feature type="transmembrane region" description="Helical" evidence="7">
    <location>
        <begin position="264"/>
        <end position="288"/>
    </location>
</feature>
<dbReference type="PANTHER" id="PTHR47989">
    <property type="entry name" value="OS01G0750732 PROTEIN"/>
    <property type="match status" value="1"/>
</dbReference>
<dbReference type="Gene3D" id="3.30.200.20">
    <property type="entry name" value="Phosphorylase Kinase, domain 1"/>
    <property type="match status" value="1"/>
</dbReference>
<dbReference type="InterPro" id="IPR057597">
    <property type="entry name" value="ALE2_N"/>
</dbReference>
<keyword evidence="3" id="KW-0808">Transferase</keyword>
<comment type="caution">
    <text evidence="9">The sequence shown here is derived from an EMBL/GenBank/DDBJ whole genome shotgun (WGS) entry which is preliminary data.</text>
</comment>
<keyword evidence="7" id="KW-0812">Transmembrane</keyword>
<evidence type="ECO:0000313" key="9">
    <source>
        <dbReference type="EMBL" id="KAH0912946.1"/>
    </source>
</evidence>
<feature type="region of interest" description="Disordered" evidence="6">
    <location>
        <begin position="646"/>
        <end position="670"/>
    </location>
</feature>
<dbReference type="InterPro" id="IPR000719">
    <property type="entry name" value="Prot_kinase_dom"/>
</dbReference>
<feature type="non-terminal residue" evidence="9">
    <location>
        <position position="1"/>
    </location>
</feature>
<keyword evidence="10" id="KW-1185">Reference proteome</keyword>
<evidence type="ECO:0000256" key="4">
    <source>
        <dbReference type="ARBA" id="ARBA00022840"/>
    </source>
</evidence>
<evidence type="ECO:0000256" key="1">
    <source>
        <dbReference type="ARBA" id="ARBA00022527"/>
    </source>
</evidence>
<evidence type="ECO:0000313" key="10">
    <source>
        <dbReference type="Proteomes" id="UP000824890"/>
    </source>
</evidence>
<dbReference type="Pfam" id="PF07714">
    <property type="entry name" value="PK_Tyr_Ser-Thr"/>
    <property type="match status" value="1"/>
</dbReference>
<dbReference type="SUPFAM" id="SSF56112">
    <property type="entry name" value="Protein kinase-like (PK-like)"/>
    <property type="match status" value="1"/>
</dbReference>
<dbReference type="Proteomes" id="UP000824890">
    <property type="component" value="Unassembled WGS sequence"/>
</dbReference>
<dbReference type="EMBL" id="JAGKQM010000009">
    <property type="protein sequence ID" value="KAH0912946.1"/>
    <property type="molecule type" value="Genomic_DNA"/>
</dbReference>
<feature type="domain" description="Protein kinase" evidence="8">
    <location>
        <begin position="354"/>
        <end position="670"/>
    </location>
</feature>
<organism evidence="9 10">
    <name type="scientific">Brassica napus</name>
    <name type="common">Rape</name>
    <dbReference type="NCBI Taxonomy" id="3708"/>
    <lineage>
        <taxon>Eukaryota</taxon>
        <taxon>Viridiplantae</taxon>
        <taxon>Streptophyta</taxon>
        <taxon>Embryophyta</taxon>
        <taxon>Tracheophyta</taxon>
        <taxon>Spermatophyta</taxon>
        <taxon>Magnoliopsida</taxon>
        <taxon>eudicotyledons</taxon>
        <taxon>Gunneridae</taxon>
        <taxon>Pentapetalae</taxon>
        <taxon>rosids</taxon>
        <taxon>malvids</taxon>
        <taxon>Brassicales</taxon>
        <taxon>Brassicaceae</taxon>
        <taxon>Brassiceae</taxon>
        <taxon>Brassica</taxon>
    </lineage>
</organism>
<evidence type="ECO:0000256" key="2">
    <source>
        <dbReference type="ARBA" id="ARBA00022741"/>
    </source>
</evidence>
<dbReference type="Pfam" id="PF23180">
    <property type="entry name" value="ALE2_N"/>
    <property type="match status" value="1"/>
</dbReference>
<keyword evidence="3" id="KW-0418">Kinase</keyword>